<feature type="compositionally biased region" description="Basic and acidic residues" evidence="7">
    <location>
        <begin position="240"/>
        <end position="263"/>
    </location>
</feature>
<dbReference type="SMART" id="SM00338">
    <property type="entry name" value="BRLZ"/>
    <property type="match status" value="1"/>
</dbReference>
<sequence>MVPHVPPALPMSQIIASDAPLLSPVSSESSWGQPHYSPTAASFDANFPYSYPVSVPPSPPVSMDSPLPAHNVLKKSRYASPDSVAGSEVCLPTHQVFDFPLEQMSTSQPSTPDDQSETCSPPPSASRLTAAKRPSEQPVSEPKKRASASRVSVKDFVPPDVTGLSKREARLVKNRAAAFLSRQRKREEFENMEIRVAELEQENARLHALANGSVPPPSINGEPNTSSLLSEIEALRAKLAESEHREQELASKLTKPEPVKAEPRSPSLHHRSTSSGSIGLVVLLCALPTLLGLPAHHHQSQSHSLPTTYNYPAFSSTGEYLTFGDYGMSGQMPGDFEYQLSWRNPSTGMNVDFDESSMQTPTGKLALPTEAGALDVSFDAVPSADGKIRVRINPSGSATSSSTTSRTLSLDPASFSSTSSMVPFASDMDQHSSAFLSQDYGMGMEFGSPLNMMDSEPGMGMGMGLGLGLSSGLGAASSSGKKKRVRITLMNSGEGGQGEWEVEFC</sequence>
<comment type="similarity">
    <text evidence="2">Belongs to the bZIP family.</text>
</comment>
<dbReference type="Proteomes" id="UP000076761">
    <property type="component" value="Unassembled WGS sequence"/>
</dbReference>
<evidence type="ECO:0000259" key="8">
    <source>
        <dbReference type="PROSITE" id="PS50217"/>
    </source>
</evidence>
<evidence type="ECO:0000313" key="9">
    <source>
        <dbReference type="EMBL" id="KZT21479.1"/>
    </source>
</evidence>
<dbReference type="GO" id="GO:0005634">
    <property type="term" value="C:nucleus"/>
    <property type="evidence" value="ECO:0007669"/>
    <property type="project" value="UniProtKB-SubCell"/>
</dbReference>
<dbReference type="PANTHER" id="PTHR47416">
    <property type="entry name" value="BASIC-LEUCINE ZIPPER TRANSCRIPTION FACTOR F-RELATED"/>
    <property type="match status" value="1"/>
</dbReference>
<evidence type="ECO:0000256" key="2">
    <source>
        <dbReference type="ARBA" id="ARBA00007163"/>
    </source>
</evidence>
<dbReference type="GO" id="GO:0003700">
    <property type="term" value="F:DNA-binding transcription factor activity"/>
    <property type="evidence" value="ECO:0007669"/>
    <property type="project" value="InterPro"/>
</dbReference>
<evidence type="ECO:0000313" key="10">
    <source>
        <dbReference type="Proteomes" id="UP000076761"/>
    </source>
</evidence>
<dbReference type="CDD" id="cd14812">
    <property type="entry name" value="bZIP_u3"/>
    <property type="match status" value="1"/>
</dbReference>
<feature type="compositionally biased region" description="Polar residues" evidence="7">
    <location>
        <begin position="104"/>
        <end position="119"/>
    </location>
</feature>
<dbReference type="InterPro" id="IPR004827">
    <property type="entry name" value="bZIP"/>
</dbReference>
<feature type="region of interest" description="Disordered" evidence="7">
    <location>
        <begin position="240"/>
        <end position="274"/>
    </location>
</feature>
<evidence type="ECO:0000256" key="3">
    <source>
        <dbReference type="ARBA" id="ARBA00023015"/>
    </source>
</evidence>
<dbReference type="InParanoid" id="A0A165PTJ5"/>
<keyword evidence="4" id="KW-0238">DNA-binding</keyword>
<dbReference type="OrthoDB" id="674948at2759"/>
<gene>
    <name evidence="9" type="ORF">NEOLEDRAFT_1181659</name>
</gene>
<reference evidence="9 10" key="1">
    <citation type="journal article" date="2016" name="Mol. Biol. Evol.">
        <title>Comparative Genomics of Early-Diverging Mushroom-Forming Fungi Provides Insights into the Origins of Lignocellulose Decay Capabilities.</title>
        <authorList>
            <person name="Nagy L.G."/>
            <person name="Riley R."/>
            <person name="Tritt A."/>
            <person name="Adam C."/>
            <person name="Daum C."/>
            <person name="Floudas D."/>
            <person name="Sun H."/>
            <person name="Yadav J.S."/>
            <person name="Pangilinan J."/>
            <person name="Larsson K.H."/>
            <person name="Matsuura K."/>
            <person name="Barry K."/>
            <person name="Labutti K."/>
            <person name="Kuo R."/>
            <person name="Ohm R.A."/>
            <person name="Bhattacharya S.S."/>
            <person name="Shirouzu T."/>
            <person name="Yoshinaga Y."/>
            <person name="Martin F.M."/>
            <person name="Grigoriev I.V."/>
            <person name="Hibbett D.S."/>
        </authorList>
    </citation>
    <scope>NUCLEOTIDE SEQUENCE [LARGE SCALE GENOMIC DNA]</scope>
    <source>
        <strain evidence="9 10">HHB14362 ss-1</strain>
    </source>
</reference>
<feature type="region of interest" description="Disordered" evidence="7">
    <location>
        <begin position="104"/>
        <end position="152"/>
    </location>
</feature>
<proteinExistence type="inferred from homology"/>
<comment type="subcellular location">
    <subcellularLocation>
        <location evidence="1">Nucleus</location>
    </subcellularLocation>
</comment>
<name>A0A165PTJ5_9AGAM</name>
<keyword evidence="5" id="KW-0804">Transcription</keyword>
<dbReference type="GO" id="GO:0003677">
    <property type="term" value="F:DNA binding"/>
    <property type="evidence" value="ECO:0007669"/>
    <property type="project" value="UniProtKB-KW"/>
</dbReference>
<dbReference type="AlphaFoldDB" id="A0A165PTJ5"/>
<evidence type="ECO:0000256" key="4">
    <source>
        <dbReference type="ARBA" id="ARBA00023125"/>
    </source>
</evidence>
<feature type="domain" description="BZIP" evidence="8">
    <location>
        <begin position="164"/>
        <end position="206"/>
    </location>
</feature>
<feature type="compositionally biased region" description="Low complexity" evidence="7">
    <location>
        <begin position="395"/>
        <end position="409"/>
    </location>
</feature>
<evidence type="ECO:0000256" key="1">
    <source>
        <dbReference type="ARBA" id="ARBA00004123"/>
    </source>
</evidence>
<dbReference type="Pfam" id="PF00170">
    <property type="entry name" value="bZIP_1"/>
    <property type="match status" value="1"/>
</dbReference>
<evidence type="ECO:0000256" key="6">
    <source>
        <dbReference type="ARBA" id="ARBA00023242"/>
    </source>
</evidence>
<dbReference type="STRING" id="1314782.A0A165PTJ5"/>
<organism evidence="9 10">
    <name type="scientific">Neolentinus lepideus HHB14362 ss-1</name>
    <dbReference type="NCBI Taxonomy" id="1314782"/>
    <lineage>
        <taxon>Eukaryota</taxon>
        <taxon>Fungi</taxon>
        <taxon>Dikarya</taxon>
        <taxon>Basidiomycota</taxon>
        <taxon>Agaricomycotina</taxon>
        <taxon>Agaricomycetes</taxon>
        <taxon>Gloeophyllales</taxon>
        <taxon>Gloeophyllaceae</taxon>
        <taxon>Neolentinus</taxon>
    </lineage>
</organism>
<evidence type="ECO:0000256" key="5">
    <source>
        <dbReference type="ARBA" id="ARBA00023163"/>
    </source>
</evidence>
<dbReference type="EMBL" id="KV425606">
    <property type="protein sequence ID" value="KZT21479.1"/>
    <property type="molecule type" value="Genomic_DNA"/>
</dbReference>
<keyword evidence="3" id="KW-0805">Transcription regulation</keyword>
<dbReference type="PROSITE" id="PS50217">
    <property type="entry name" value="BZIP"/>
    <property type="match status" value="1"/>
</dbReference>
<keyword evidence="6" id="KW-0539">Nucleus</keyword>
<accession>A0A165PTJ5</accession>
<dbReference type="SUPFAM" id="SSF57959">
    <property type="entry name" value="Leucine zipper domain"/>
    <property type="match status" value="1"/>
</dbReference>
<keyword evidence="10" id="KW-1185">Reference proteome</keyword>
<dbReference type="PANTHER" id="PTHR47416:SF8">
    <property type="entry name" value="BASIC-LEUCINE ZIPPER TRANSCRIPTION FACTOR E-RELATED"/>
    <property type="match status" value="1"/>
</dbReference>
<protein>
    <recommendedName>
        <fullName evidence="8">BZIP domain-containing protein</fullName>
    </recommendedName>
</protein>
<feature type="region of interest" description="Disordered" evidence="7">
    <location>
        <begin position="391"/>
        <end position="412"/>
    </location>
</feature>
<dbReference type="Gene3D" id="1.20.5.170">
    <property type="match status" value="1"/>
</dbReference>
<evidence type="ECO:0000256" key="7">
    <source>
        <dbReference type="SAM" id="MobiDB-lite"/>
    </source>
</evidence>
<dbReference type="InterPro" id="IPR046347">
    <property type="entry name" value="bZIP_sf"/>
</dbReference>